<evidence type="ECO:0000313" key="2">
    <source>
        <dbReference type="EMBL" id="GGE05116.1"/>
    </source>
</evidence>
<keyword evidence="3" id="KW-1185">Reference proteome</keyword>
<evidence type="ECO:0000313" key="3">
    <source>
        <dbReference type="Proteomes" id="UP000599688"/>
    </source>
</evidence>
<dbReference type="RefSeq" id="WP_188405039.1">
    <property type="nucleotide sequence ID" value="NZ_BMGL01000002.1"/>
</dbReference>
<reference evidence="2 3" key="1">
    <citation type="journal article" date="2014" name="Int. J. Syst. Evol. Microbiol.">
        <title>Complete genome sequence of Corynebacterium casei LMG S-19264T (=DSM 44701T), isolated from a smear-ripened cheese.</title>
        <authorList>
            <consortium name="US DOE Joint Genome Institute (JGI-PGF)"/>
            <person name="Walter F."/>
            <person name="Albersmeier A."/>
            <person name="Kalinowski J."/>
            <person name="Ruckert C."/>
        </authorList>
    </citation>
    <scope>NUCLEOTIDE SEQUENCE [LARGE SCALE GENOMIC DNA]</scope>
    <source>
        <strain evidence="2 3">CGMCC 1.12925</strain>
    </source>
</reference>
<gene>
    <name evidence="2" type="ORF">GCM10010831_03470</name>
</gene>
<dbReference type="InterPro" id="IPR053158">
    <property type="entry name" value="CapK_Type1_Caps_Biosynth"/>
</dbReference>
<comment type="caution">
    <text evidence="2">The sequence shown here is derived from an EMBL/GenBank/DDBJ whole genome shotgun (WGS) entry which is preliminary data.</text>
</comment>
<dbReference type="Proteomes" id="UP000599688">
    <property type="component" value="Unassembled WGS sequence"/>
</dbReference>
<protein>
    <recommendedName>
        <fullName evidence="4">Phenylacetate-CoA ligase</fullName>
    </recommendedName>
</protein>
<feature type="transmembrane region" description="Helical" evidence="1">
    <location>
        <begin position="6"/>
        <end position="23"/>
    </location>
</feature>
<dbReference type="InterPro" id="IPR042099">
    <property type="entry name" value="ANL_N_sf"/>
</dbReference>
<dbReference type="PANTHER" id="PTHR36932">
    <property type="entry name" value="CAPSULAR POLYSACCHARIDE BIOSYNTHESIS PROTEIN"/>
    <property type="match status" value="1"/>
</dbReference>
<dbReference type="Gene3D" id="3.40.50.12780">
    <property type="entry name" value="N-terminal domain of ligase-like"/>
    <property type="match status" value="1"/>
</dbReference>
<name>A0A917E518_9FLAO</name>
<keyword evidence="1" id="KW-0472">Membrane</keyword>
<dbReference type="AlphaFoldDB" id="A0A917E518"/>
<organism evidence="2 3">
    <name type="scientific">Psychroflexus salis</name>
    <dbReference type="NCBI Taxonomy" id="1526574"/>
    <lineage>
        <taxon>Bacteria</taxon>
        <taxon>Pseudomonadati</taxon>
        <taxon>Bacteroidota</taxon>
        <taxon>Flavobacteriia</taxon>
        <taxon>Flavobacteriales</taxon>
        <taxon>Flavobacteriaceae</taxon>
        <taxon>Psychroflexus</taxon>
    </lineage>
</organism>
<evidence type="ECO:0008006" key="4">
    <source>
        <dbReference type="Google" id="ProtNLM"/>
    </source>
</evidence>
<accession>A0A917E518</accession>
<evidence type="ECO:0000256" key="1">
    <source>
        <dbReference type="SAM" id="Phobius"/>
    </source>
</evidence>
<dbReference type="EMBL" id="BMGL01000002">
    <property type="protein sequence ID" value="GGE05116.1"/>
    <property type="molecule type" value="Genomic_DNA"/>
</dbReference>
<proteinExistence type="predicted"/>
<dbReference type="PANTHER" id="PTHR36932:SF1">
    <property type="entry name" value="CAPSULAR POLYSACCHARIDE BIOSYNTHESIS PROTEIN"/>
    <property type="match status" value="1"/>
</dbReference>
<dbReference type="SUPFAM" id="SSF56801">
    <property type="entry name" value="Acetyl-CoA synthetase-like"/>
    <property type="match status" value="1"/>
</dbReference>
<keyword evidence="1" id="KW-1133">Transmembrane helix</keyword>
<sequence length="459" mass="53492">MNNITNYLPNFVFNFLISFYNFLSYRKRYSGVYNKFLVDFKSNAYKSRSGLLKIQHIRLNKFLIDALDNSVYYKKYTQKINLSEINLHDFKILNKETLRKNLNEIITLQKKNGIVSKTGGTTGKSLEVVFTKEDMQERFAMLDAFRMKQGYKLGKKTAWFSGKSIISKRDISKNRFWKTDYLYKVRYYSTFHISEKYLSYYLEDLIKYQPEFFVGFPSTILEIAKYGIKYNIKFPSNIVKAIFPTAETITTETRNIIETYFNTKMFDQYASSEGAPFIFECEKRNLHLELQSGVFEVLDDNDLPVYSGRLIVTSFTTHGTPLIRYDIGDRITLEDENKVCDCGNNNPMVKEILGRIDDFIYSPENGKINLGNISNTLKGTLGIKKFQVIQDSLDEIQILIEIDDNFTEKSKKVFIDNWIDRVGNKMVIEVSPVEKIKVENSGKFRIVKNNIKHLINGYA</sequence>
<keyword evidence="1" id="KW-0812">Transmembrane</keyword>